<name>A0ABV8U4Q0_9ACTN</name>
<dbReference type="CDD" id="cd06661">
    <property type="entry name" value="GGCT_like"/>
    <property type="match status" value="1"/>
</dbReference>
<dbReference type="InterPro" id="IPR036568">
    <property type="entry name" value="GGCT-like_sf"/>
</dbReference>
<keyword evidence="3" id="KW-1185">Reference proteome</keyword>
<dbReference type="SUPFAM" id="SSF110857">
    <property type="entry name" value="Gamma-glutamyl cyclotransferase-like"/>
    <property type="match status" value="1"/>
</dbReference>
<dbReference type="InterPro" id="IPR053844">
    <property type="entry name" value="AH_C"/>
</dbReference>
<feature type="domain" description="Allophanate hydrolase C-terminal" evidence="1">
    <location>
        <begin position="3"/>
        <end position="124"/>
    </location>
</feature>
<evidence type="ECO:0000313" key="3">
    <source>
        <dbReference type="Proteomes" id="UP001595823"/>
    </source>
</evidence>
<sequence>MVYMFLNGGAMRGGPLHHHLKDAVFVGEADSAPRYHFYGIRDECPGMIPAPSPEEGKTVHGELYDIPLETLEADLLPNEPVELELGAVKLADGRASFAMILRKEWLGHPDLTDLSEHGSWNRHLETLKSEEVKK</sequence>
<gene>
    <name evidence="2" type="ORF">ACFPET_21150</name>
</gene>
<dbReference type="Gene3D" id="3.10.490.10">
    <property type="entry name" value="Gamma-glutamyl cyclotransferase-like"/>
    <property type="match status" value="1"/>
</dbReference>
<evidence type="ECO:0000313" key="2">
    <source>
        <dbReference type="EMBL" id="MFC4337705.1"/>
    </source>
</evidence>
<protein>
    <submittedName>
        <fullName evidence="2">Gamma-glutamylcyclotransferase</fullName>
    </submittedName>
</protein>
<dbReference type="InterPro" id="IPR013024">
    <property type="entry name" value="GGCT-like"/>
</dbReference>
<organism evidence="2 3">
    <name type="scientific">Salininema proteolyticum</name>
    <dbReference type="NCBI Taxonomy" id="1607685"/>
    <lineage>
        <taxon>Bacteria</taxon>
        <taxon>Bacillati</taxon>
        <taxon>Actinomycetota</taxon>
        <taxon>Actinomycetes</taxon>
        <taxon>Glycomycetales</taxon>
        <taxon>Glycomycetaceae</taxon>
        <taxon>Salininema</taxon>
    </lineage>
</organism>
<dbReference type="Proteomes" id="UP001595823">
    <property type="component" value="Unassembled WGS sequence"/>
</dbReference>
<comment type="caution">
    <text evidence="2">The sequence shown here is derived from an EMBL/GenBank/DDBJ whole genome shotgun (WGS) entry which is preliminary data.</text>
</comment>
<dbReference type="Pfam" id="PF21986">
    <property type="entry name" value="AH_C"/>
    <property type="match status" value="1"/>
</dbReference>
<accession>A0ABV8U4Q0</accession>
<proteinExistence type="predicted"/>
<reference evidence="3" key="1">
    <citation type="journal article" date="2019" name="Int. J. Syst. Evol. Microbiol.">
        <title>The Global Catalogue of Microorganisms (GCM) 10K type strain sequencing project: providing services to taxonomists for standard genome sequencing and annotation.</title>
        <authorList>
            <consortium name="The Broad Institute Genomics Platform"/>
            <consortium name="The Broad Institute Genome Sequencing Center for Infectious Disease"/>
            <person name="Wu L."/>
            <person name="Ma J."/>
        </authorList>
    </citation>
    <scope>NUCLEOTIDE SEQUENCE [LARGE SCALE GENOMIC DNA]</scope>
    <source>
        <strain evidence="3">IBRC-M 10908</strain>
    </source>
</reference>
<evidence type="ECO:0000259" key="1">
    <source>
        <dbReference type="Pfam" id="PF21986"/>
    </source>
</evidence>
<dbReference type="EMBL" id="JBHSDK010000058">
    <property type="protein sequence ID" value="MFC4337705.1"/>
    <property type="molecule type" value="Genomic_DNA"/>
</dbReference>
<dbReference type="RefSeq" id="WP_380624957.1">
    <property type="nucleotide sequence ID" value="NZ_JBHSDK010000058.1"/>
</dbReference>